<dbReference type="GO" id="GO:0005102">
    <property type="term" value="F:signaling receptor binding"/>
    <property type="evidence" value="ECO:0007669"/>
    <property type="project" value="TreeGrafter"/>
</dbReference>
<keyword evidence="3 7" id="KW-0472">Membrane</keyword>
<dbReference type="Pfam" id="PF22705">
    <property type="entry name" value="C2-set_3"/>
    <property type="match status" value="1"/>
</dbReference>
<comment type="subcellular location">
    <subcellularLocation>
        <location evidence="1">Membrane</location>
    </subcellularLocation>
</comment>
<evidence type="ECO:0000256" key="5">
    <source>
        <dbReference type="ARBA" id="ARBA00023180"/>
    </source>
</evidence>
<evidence type="ECO:0000256" key="7">
    <source>
        <dbReference type="SAM" id="Phobius"/>
    </source>
</evidence>
<dbReference type="EMBL" id="JAPTMU010000094">
    <property type="protein sequence ID" value="KAJ4921962.1"/>
    <property type="molecule type" value="Genomic_DNA"/>
</dbReference>
<keyword evidence="2" id="KW-0732">Signal</keyword>
<evidence type="ECO:0000256" key="1">
    <source>
        <dbReference type="ARBA" id="ARBA00004370"/>
    </source>
</evidence>
<dbReference type="InterPro" id="IPR050504">
    <property type="entry name" value="IgSF_BTN/MOG"/>
</dbReference>
<evidence type="ECO:0000256" key="2">
    <source>
        <dbReference type="ARBA" id="ARBA00022729"/>
    </source>
</evidence>
<keyword evidence="6" id="KW-0393">Immunoglobulin domain</keyword>
<keyword evidence="7" id="KW-0812">Transmembrane</keyword>
<dbReference type="InterPro" id="IPR003599">
    <property type="entry name" value="Ig_sub"/>
</dbReference>
<evidence type="ECO:0000256" key="6">
    <source>
        <dbReference type="ARBA" id="ARBA00023319"/>
    </source>
</evidence>
<dbReference type="AlphaFoldDB" id="A0AAD6ABY2"/>
<gene>
    <name evidence="9" type="ORF">JOQ06_022284</name>
</gene>
<dbReference type="InterPro" id="IPR007110">
    <property type="entry name" value="Ig-like_dom"/>
</dbReference>
<evidence type="ECO:0000259" key="8">
    <source>
        <dbReference type="PROSITE" id="PS50835"/>
    </source>
</evidence>
<dbReference type="PANTHER" id="PTHR24100:SF0">
    <property type="entry name" value="V-SET DOMAIN-CONTAINING T-CELL ACTIVATION INHIBITOR 1"/>
    <property type="match status" value="1"/>
</dbReference>
<dbReference type="InterPro" id="IPR036179">
    <property type="entry name" value="Ig-like_dom_sf"/>
</dbReference>
<keyword evidence="7" id="KW-1133">Transmembrane helix</keyword>
<name>A0AAD6ABY2_9TELE</name>
<feature type="transmembrane region" description="Helical" evidence="7">
    <location>
        <begin position="7"/>
        <end position="31"/>
    </location>
</feature>
<dbReference type="InterPro" id="IPR053896">
    <property type="entry name" value="BTN3A2-like_Ig-C"/>
</dbReference>
<dbReference type="Gene3D" id="2.60.40.10">
    <property type="entry name" value="Immunoglobulins"/>
    <property type="match status" value="2"/>
</dbReference>
<sequence>MATLGQIIFYSMVTLIILFMTVIILILALALTVGSLEVLSKDKMAIANLGEDALLSCYLNSDSQDARLKGVSVSWQKTGLTGLVYKYEDGAPKLSNQNSQFKGRTQLFPDALLLGNASLLLRRVRGSDAGEYSCSISSSAGGGKVDINLRTGAFSAPSFKFSNGVLTAEASRWLPKPNVTWSHYDGQVLSGITNFKENSAGIFSLVSTLQPVNVSQTYTCSIQNDLVTAVSTVTADSDVSGKTYFIYSAASMPFASTYLSIMTTVLCMYSIT</sequence>
<dbReference type="InterPro" id="IPR013106">
    <property type="entry name" value="Ig_V-set"/>
</dbReference>
<dbReference type="GO" id="GO:1903037">
    <property type="term" value="P:regulation of leukocyte cell-cell adhesion"/>
    <property type="evidence" value="ECO:0007669"/>
    <property type="project" value="UniProtKB-ARBA"/>
</dbReference>
<protein>
    <recommendedName>
        <fullName evidence="8">Ig-like domain-containing protein</fullName>
    </recommendedName>
</protein>
<dbReference type="CDD" id="cd00096">
    <property type="entry name" value="Ig"/>
    <property type="match status" value="1"/>
</dbReference>
<feature type="domain" description="Ig-like" evidence="8">
    <location>
        <begin position="50"/>
        <end position="150"/>
    </location>
</feature>
<keyword evidence="5" id="KW-0325">Glycoprotein</keyword>
<organism evidence="9 10">
    <name type="scientific">Pogonophryne albipinna</name>
    <dbReference type="NCBI Taxonomy" id="1090488"/>
    <lineage>
        <taxon>Eukaryota</taxon>
        <taxon>Metazoa</taxon>
        <taxon>Chordata</taxon>
        <taxon>Craniata</taxon>
        <taxon>Vertebrata</taxon>
        <taxon>Euteleostomi</taxon>
        <taxon>Actinopterygii</taxon>
        <taxon>Neopterygii</taxon>
        <taxon>Teleostei</taxon>
        <taxon>Neoteleostei</taxon>
        <taxon>Acanthomorphata</taxon>
        <taxon>Eupercaria</taxon>
        <taxon>Perciformes</taxon>
        <taxon>Notothenioidei</taxon>
        <taxon>Pogonophryne</taxon>
    </lineage>
</organism>
<dbReference type="Proteomes" id="UP001219934">
    <property type="component" value="Unassembled WGS sequence"/>
</dbReference>
<dbReference type="InterPro" id="IPR013783">
    <property type="entry name" value="Ig-like_fold"/>
</dbReference>
<evidence type="ECO:0000313" key="10">
    <source>
        <dbReference type="Proteomes" id="UP001219934"/>
    </source>
</evidence>
<evidence type="ECO:0000256" key="4">
    <source>
        <dbReference type="ARBA" id="ARBA00023157"/>
    </source>
</evidence>
<reference evidence="9" key="1">
    <citation type="submission" date="2022-11" db="EMBL/GenBank/DDBJ databases">
        <title>Chromosome-level genome of Pogonophryne albipinna.</title>
        <authorList>
            <person name="Jo E."/>
        </authorList>
    </citation>
    <scope>NUCLEOTIDE SEQUENCE</scope>
    <source>
        <strain evidence="9">SGF0006</strain>
        <tissue evidence="9">Muscle</tissue>
    </source>
</reference>
<dbReference type="SUPFAM" id="SSF48726">
    <property type="entry name" value="Immunoglobulin"/>
    <property type="match status" value="2"/>
</dbReference>
<dbReference type="PROSITE" id="PS50835">
    <property type="entry name" value="IG_LIKE"/>
    <property type="match status" value="1"/>
</dbReference>
<proteinExistence type="predicted"/>
<dbReference type="Pfam" id="PF07686">
    <property type="entry name" value="V-set"/>
    <property type="match status" value="1"/>
</dbReference>
<accession>A0AAD6ABY2</accession>
<evidence type="ECO:0000313" key="9">
    <source>
        <dbReference type="EMBL" id="KAJ4921962.1"/>
    </source>
</evidence>
<dbReference type="GO" id="GO:0001817">
    <property type="term" value="P:regulation of cytokine production"/>
    <property type="evidence" value="ECO:0007669"/>
    <property type="project" value="TreeGrafter"/>
</dbReference>
<evidence type="ECO:0000256" key="3">
    <source>
        <dbReference type="ARBA" id="ARBA00023136"/>
    </source>
</evidence>
<keyword evidence="4" id="KW-1015">Disulfide bond</keyword>
<dbReference type="GO" id="GO:0050852">
    <property type="term" value="P:T cell receptor signaling pathway"/>
    <property type="evidence" value="ECO:0007669"/>
    <property type="project" value="TreeGrafter"/>
</dbReference>
<dbReference type="SMART" id="SM00409">
    <property type="entry name" value="IG"/>
    <property type="match status" value="1"/>
</dbReference>
<dbReference type="GO" id="GO:0009897">
    <property type="term" value="C:external side of plasma membrane"/>
    <property type="evidence" value="ECO:0007669"/>
    <property type="project" value="TreeGrafter"/>
</dbReference>
<dbReference type="GO" id="GO:0050863">
    <property type="term" value="P:regulation of T cell activation"/>
    <property type="evidence" value="ECO:0007669"/>
    <property type="project" value="UniProtKB-ARBA"/>
</dbReference>
<comment type="caution">
    <text evidence="9">The sequence shown here is derived from an EMBL/GenBank/DDBJ whole genome shotgun (WGS) entry which is preliminary data.</text>
</comment>
<keyword evidence="10" id="KW-1185">Reference proteome</keyword>
<dbReference type="PANTHER" id="PTHR24100">
    <property type="entry name" value="BUTYROPHILIN"/>
    <property type="match status" value="1"/>
</dbReference>
<dbReference type="FunFam" id="2.60.40.10:FF:000142">
    <property type="entry name" value="V-set domain-containing T-cell activation inhibitor 1"/>
    <property type="match status" value="1"/>
</dbReference>